<comment type="caution">
    <text evidence="9">The sequence shown here is derived from an EMBL/GenBank/DDBJ whole genome shotgun (WGS) entry which is preliminary data.</text>
</comment>
<feature type="transmembrane region" description="Helical" evidence="7">
    <location>
        <begin position="419"/>
        <end position="440"/>
    </location>
</feature>
<keyword evidence="5 7" id="KW-1133">Transmembrane helix</keyword>
<feature type="transmembrane region" description="Helical" evidence="7">
    <location>
        <begin position="188"/>
        <end position="206"/>
    </location>
</feature>
<sequence length="488" mass="53921">MGDSVEIKIEELVRVSSSGSQVLPTSASPTNDHVDPWLPTTENETTDHWLPITESRQGGAFSATFLLICSGMGLQSFALPVALVSLGWYWGIISLTIGYVWQLYTILLLVNLHESVPPGIRYSRFMHLSVTAFGMKLGKLLSLFPVLYLSGGTCVLLIINGGSCLRSLYLEMCGPDHCTSRPLSGAEWYLIFIIIAVILSQISPNLNSATKVAAIGTIAAIIYTTLLVVLSLVQDRPEASSLYSVKHAPKRQKDIFGAINALGLIAFAFRGHNVVLDIQGTISTLKNRPSKGPMKRGVAISYLVIAACFYPLAIAGYWCYGNKLNMSDNMPLLRSFMDYHRDSMPKFVRAIIYLLVVIHFLSIFQIYGMVVWDNLERIYVTKKNKRCPKLLRGAIRALFGGFVYFVAVALPFLGVLGALLGGLTTVPVTFVYPCLMWIIIRNPRRTSPMWYLNVGIAFLGIVLIVLIEIAAIRTLVVYGIKASFFHPK</sequence>
<keyword evidence="3 7" id="KW-0812">Transmembrane</keyword>
<evidence type="ECO:0000259" key="8">
    <source>
        <dbReference type="Pfam" id="PF01490"/>
    </source>
</evidence>
<keyword evidence="2" id="KW-0813">Transport</keyword>
<name>A0AAD8HPV7_9APIA</name>
<evidence type="ECO:0000313" key="10">
    <source>
        <dbReference type="Proteomes" id="UP001237642"/>
    </source>
</evidence>
<dbReference type="Pfam" id="PF01490">
    <property type="entry name" value="Aa_trans"/>
    <property type="match status" value="1"/>
</dbReference>
<feature type="transmembrane region" description="Helical" evidence="7">
    <location>
        <begin position="212"/>
        <end position="233"/>
    </location>
</feature>
<dbReference type="PANTHER" id="PTHR48017">
    <property type="entry name" value="OS05G0424000 PROTEIN-RELATED"/>
    <property type="match status" value="1"/>
</dbReference>
<dbReference type="InterPro" id="IPR013057">
    <property type="entry name" value="AA_transpt_TM"/>
</dbReference>
<dbReference type="AlphaFoldDB" id="A0AAD8HPV7"/>
<dbReference type="GO" id="GO:0006865">
    <property type="term" value="P:amino acid transport"/>
    <property type="evidence" value="ECO:0007669"/>
    <property type="project" value="UniProtKB-KW"/>
</dbReference>
<dbReference type="GO" id="GO:0016020">
    <property type="term" value="C:membrane"/>
    <property type="evidence" value="ECO:0007669"/>
    <property type="project" value="UniProtKB-SubCell"/>
</dbReference>
<feature type="transmembrane region" description="Helical" evidence="7">
    <location>
        <begin position="452"/>
        <end position="480"/>
    </location>
</feature>
<feature type="transmembrane region" description="Helical" evidence="7">
    <location>
        <begin position="350"/>
        <end position="372"/>
    </location>
</feature>
<reference evidence="9" key="1">
    <citation type="submission" date="2023-02" db="EMBL/GenBank/DDBJ databases">
        <title>Genome of toxic invasive species Heracleum sosnowskyi carries increased number of genes despite the absence of recent whole-genome duplications.</title>
        <authorList>
            <person name="Schelkunov M."/>
            <person name="Shtratnikova V."/>
            <person name="Makarenko M."/>
            <person name="Klepikova A."/>
            <person name="Omelchenko D."/>
            <person name="Novikova G."/>
            <person name="Obukhova E."/>
            <person name="Bogdanov V."/>
            <person name="Penin A."/>
            <person name="Logacheva M."/>
        </authorList>
    </citation>
    <scope>NUCLEOTIDE SEQUENCE</scope>
    <source>
        <strain evidence="9">Hsosn_3</strain>
        <tissue evidence="9">Leaf</tissue>
    </source>
</reference>
<feature type="domain" description="Amino acid transporter transmembrane" evidence="8">
    <location>
        <begin position="57"/>
        <end position="472"/>
    </location>
</feature>
<feature type="transmembrane region" description="Helical" evidence="7">
    <location>
        <begin position="60"/>
        <end position="82"/>
    </location>
</feature>
<evidence type="ECO:0000313" key="9">
    <source>
        <dbReference type="EMBL" id="KAK1370394.1"/>
    </source>
</evidence>
<proteinExistence type="predicted"/>
<evidence type="ECO:0000256" key="3">
    <source>
        <dbReference type="ARBA" id="ARBA00022692"/>
    </source>
</evidence>
<evidence type="ECO:0000256" key="2">
    <source>
        <dbReference type="ARBA" id="ARBA00022448"/>
    </source>
</evidence>
<comment type="subcellular location">
    <subcellularLocation>
        <location evidence="1">Membrane</location>
    </subcellularLocation>
</comment>
<accession>A0AAD8HPV7</accession>
<dbReference type="Proteomes" id="UP001237642">
    <property type="component" value="Unassembled WGS sequence"/>
</dbReference>
<evidence type="ECO:0000256" key="1">
    <source>
        <dbReference type="ARBA" id="ARBA00004370"/>
    </source>
</evidence>
<reference evidence="9" key="2">
    <citation type="submission" date="2023-05" db="EMBL/GenBank/DDBJ databases">
        <authorList>
            <person name="Schelkunov M.I."/>
        </authorList>
    </citation>
    <scope>NUCLEOTIDE SEQUENCE</scope>
    <source>
        <strain evidence="9">Hsosn_3</strain>
        <tissue evidence="9">Leaf</tissue>
    </source>
</reference>
<protein>
    <submittedName>
        <fullName evidence="9">Lysine histidine transporter-like 8</fullName>
    </submittedName>
</protein>
<feature type="transmembrane region" description="Helical" evidence="7">
    <location>
        <begin position="393"/>
        <end position="413"/>
    </location>
</feature>
<evidence type="ECO:0000256" key="7">
    <source>
        <dbReference type="SAM" id="Phobius"/>
    </source>
</evidence>
<feature type="transmembrane region" description="Helical" evidence="7">
    <location>
        <begin position="88"/>
        <end position="110"/>
    </location>
</feature>
<feature type="transmembrane region" description="Helical" evidence="7">
    <location>
        <begin position="298"/>
        <end position="318"/>
    </location>
</feature>
<gene>
    <name evidence="9" type="ORF">POM88_036486</name>
</gene>
<evidence type="ECO:0000256" key="4">
    <source>
        <dbReference type="ARBA" id="ARBA00022970"/>
    </source>
</evidence>
<dbReference type="EMBL" id="JAUIZM010000008">
    <property type="protein sequence ID" value="KAK1370394.1"/>
    <property type="molecule type" value="Genomic_DNA"/>
</dbReference>
<keyword evidence="4" id="KW-0029">Amino-acid transport</keyword>
<keyword evidence="6 7" id="KW-0472">Membrane</keyword>
<organism evidence="9 10">
    <name type="scientific">Heracleum sosnowskyi</name>
    <dbReference type="NCBI Taxonomy" id="360622"/>
    <lineage>
        <taxon>Eukaryota</taxon>
        <taxon>Viridiplantae</taxon>
        <taxon>Streptophyta</taxon>
        <taxon>Embryophyta</taxon>
        <taxon>Tracheophyta</taxon>
        <taxon>Spermatophyta</taxon>
        <taxon>Magnoliopsida</taxon>
        <taxon>eudicotyledons</taxon>
        <taxon>Gunneridae</taxon>
        <taxon>Pentapetalae</taxon>
        <taxon>asterids</taxon>
        <taxon>campanulids</taxon>
        <taxon>Apiales</taxon>
        <taxon>Apiaceae</taxon>
        <taxon>Apioideae</taxon>
        <taxon>apioid superclade</taxon>
        <taxon>Tordylieae</taxon>
        <taxon>Tordyliinae</taxon>
        <taxon>Heracleum</taxon>
    </lineage>
</organism>
<evidence type="ECO:0000256" key="6">
    <source>
        <dbReference type="ARBA" id="ARBA00023136"/>
    </source>
</evidence>
<evidence type="ECO:0000256" key="5">
    <source>
        <dbReference type="ARBA" id="ARBA00022989"/>
    </source>
</evidence>
<keyword evidence="10" id="KW-1185">Reference proteome</keyword>
<feature type="transmembrane region" description="Helical" evidence="7">
    <location>
        <begin position="147"/>
        <end position="168"/>
    </location>
</feature>